<organism evidence="3 4">
    <name type="scientific">Glaciecola petra</name>
    <dbReference type="NCBI Taxonomy" id="3075602"/>
    <lineage>
        <taxon>Bacteria</taxon>
        <taxon>Pseudomonadati</taxon>
        <taxon>Pseudomonadota</taxon>
        <taxon>Gammaproteobacteria</taxon>
        <taxon>Alteromonadales</taxon>
        <taxon>Alteromonadaceae</taxon>
        <taxon>Glaciecola</taxon>
    </lineage>
</organism>
<keyword evidence="3" id="KW-0808">Transferase</keyword>
<feature type="domain" description="Acyltransferase 3" evidence="2">
    <location>
        <begin position="11"/>
        <end position="374"/>
    </location>
</feature>
<feature type="transmembrane region" description="Helical" evidence="1">
    <location>
        <begin position="224"/>
        <end position="244"/>
    </location>
</feature>
<dbReference type="Pfam" id="PF01757">
    <property type="entry name" value="Acyl_transf_3"/>
    <property type="match status" value="1"/>
</dbReference>
<accession>A0ABU2ZU67</accession>
<feature type="transmembrane region" description="Helical" evidence="1">
    <location>
        <begin position="50"/>
        <end position="73"/>
    </location>
</feature>
<reference evidence="3 4" key="1">
    <citation type="submission" date="2023-09" db="EMBL/GenBank/DDBJ databases">
        <authorList>
            <person name="Rey-Velasco X."/>
        </authorList>
    </citation>
    <scope>NUCLEOTIDE SEQUENCE [LARGE SCALE GENOMIC DNA]</scope>
    <source>
        <strain evidence="3 4">P117</strain>
    </source>
</reference>
<dbReference type="InterPro" id="IPR002656">
    <property type="entry name" value="Acyl_transf_3_dom"/>
</dbReference>
<proteinExistence type="predicted"/>
<feature type="transmembrane region" description="Helical" evidence="1">
    <location>
        <begin position="94"/>
        <end position="115"/>
    </location>
</feature>
<dbReference type="Proteomes" id="UP001253545">
    <property type="component" value="Unassembled WGS sequence"/>
</dbReference>
<evidence type="ECO:0000259" key="2">
    <source>
        <dbReference type="Pfam" id="PF01757"/>
    </source>
</evidence>
<feature type="transmembrane region" description="Helical" evidence="1">
    <location>
        <begin position="356"/>
        <end position="378"/>
    </location>
</feature>
<gene>
    <name evidence="3" type="ORF">RM552_08955</name>
</gene>
<dbReference type="GO" id="GO:0016746">
    <property type="term" value="F:acyltransferase activity"/>
    <property type="evidence" value="ECO:0007669"/>
    <property type="project" value="UniProtKB-KW"/>
</dbReference>
<feature type="transmembrane region" description="Helical" evidence="1">
    <location>
        <begin position="295"/>
        <end position="318"/>
    </location>
</feature>
<sequence length="411" mass="46930">MMAYQHDERLDYLDAVRCFALLMGIVFHASLSFMPIYIGWAVMDEQTSEVVPSFVLISHSFRMPLFFLIAGFFSHMSFHRKGLHSFIKSRLMQIGIPLVLGWFLLRPLLIAGWHIGAESMRGEADILVGLLNGLSSLKTLPHGFLVGTHLWFLYYLLLISATVLSLRFLLGINESLKRKLSAICDRFIEKVLITPWFVFIMALPSAFGLWFMQHWGIDTPDKSLIPVFAVSFLYGLCFALGWVLHRQAALFERLANLSWTQSIICIASVCLTLVLSQYEGQINLVNYGLIKVTYMFVYALTIWSLVRLSIGLCKTFLSKRNALMSYITDASYWIYLIHLPIVVFLQIAFAELPLPWLVKLSSICLITFLITLLSYDLLVRASFLGQLLNHKKKASVLYNLFLKKLRSGRGF</sequence>
<dbReference type="EMBL" id="JAVRHX010000002">
    <property type="protein sequence ID" value="MDT0594967.1"/>
    <property type="molecule type" value="Genomic_DNA"/>
</dbReference>
<dbReference type="PANTHER" id="PTHR36927">
    <property type="entry name" value="BLR4337 PROTEIN"/>
    <property type="match status" value="1"/>
</dbReference>
<evidence type="ECO:0000313" key="4">
    <source>
        <dbReference type="Proteomes" id="UP001253545"/>
    </source>
</evidence>
<feature type="transmembrane region" description="Helical" evidence="1">
    <location>
        <begin position="191"/>
        <end position="212"/>
    </location>
</feature>
<feature type="transmembrane region" description="Helical" evidence="1">
    <location>
        <begin position="12"/>
        <end position="38"/>
    </location>
</feature>
<keyword evidence="1" id="KW-0812">Transmembrane</keyword>
<keyword evidence="4" id="KW-1185">Reference proteome</keyword>
<feature type="transmembrane region" description="Helical" evidence="1">
    <location>
        <begin position="256"/>
        <end position="275"/>
    </location>
</feature>
<feature type="transmembrane region" description="Helical" evidence="1">
    <location>
        <begin position="330"/>
        <end position="350"/>
    </location>
</feature>
<keyword evidence="1" id="KW-1133">Transmembrane helix</keyword>
<keyword evidence="3" id="KW-0012">Acyltransferase</keyword>
<evidence type="ECO:0000313" key="3">
    <source>
        <dbReference type="EMBL" id="MDT0594967.1"/>
    </source>
</evidence>
<name>A0ABU2ZU67_9ALTE</name>
<feature type="transmembrane region" description="Helical" evidence="1">
    <location>
        <begin position="151"/>
        <end position="170"/>
    </location>
</feature>
<dbReference type="PANTHER" id="PTHR36927:SF1">
    <property type="entry name" value="MDO-LIKE PROTEIN"/>
    <property type="match status" value="1"/>
</dbReference>
<protein>
    <submittedName>
        <fullName evidence="3">Acyltransferase family protein</fullName>
    </submittedName>
</protein>
<keyword evidence="1" id="KW-0472">Membrane</keyword>
<comment type="caution">
    <text evidence="3">The sequence shown here is derived from an EMBL/GenBank/DDBJ whole genome shotgun (WGS) entry which is preliminary data.</text>
</comment>
<dbReference type="InterPro" id="IPR050623">
    <property type="entry name" value="Glucan_succinyl_AcylTrfase"/>
</dbReference>
<evidence type="ECO:0000256" key="1">
    <source>
        <dbReference type="SAM" id="Phobius"/>
    </source>
</evidence>